<dbReference type="RefSeq" id="WP_069490132.1">
    <property type="nucleotide sequence ID" value="NZ_SYUV01000007.1"/>
</dbReference>
<gene>
    <name evidence="1" type="ORF">FCV50_02660</name>
</gene>
<evidence type="ECO:0000313" key="2">
    <source>
        <dbReference type="Proteomes" id="UP000307574"/>
    </source>
</evidence>
<organism evidence="1 2">
    <name type="scientific">Vibrio kanaloae</name>
    <dbReference type="NCBI Taxonomy" id="170673"/>
    <lineage>
        <taxon>Bacteria</taxon>
        <taxon>Pseudomonadati</taxon>
        <taxon>Pseudomonadota</taxon>
        <taxon>Gammaproteobacteria</taxon>
        <taxon>Vibrionales</taxon>
        <taxon>Vibrionaceae</taxon>
        <taxon>Vibrio</taxon>
    </lineage>
</organism>
<dbReference type="InterPro" id="IPR032581">
    <property type="entry name" value="DUF4917"/>
</dbReference>
<dbReference type="EMBL" id="SYUV01000007">
    <property type="protein sequence ID" value="TKF36127.1"/>
    <property type="molecule type" value="Genomic_DNA"/>
</dbReference>
<protein>
    <submittedName>
        <fullName evidence="1">DUF4917 family protein</fullName>
    </submittedName>
</protein>
<dbReference type="Pfam" id="PF16263">
    <property type="entry name" value="DUF4917"/>
    <property type="match status" value="1"/>
</dbReference>
<proteinExistence type="predicted"/>
<name>A0A4U1ZT05_9VIBR</name>
<evidence type="ECO:0000313" key="1">
    <source>
        <dbReference type="EMBL" id="TKF36127.1"/>
    </source>
</evidence>
<comment type="caution">
    <text evidence="1">The sequence shown here is derived from an EMBL/GenBank/DDBJ whole genome shotgun (WGS) entry which is preliminary data.</text>
</comment>
<reference evidence="1 2" key="1">
    <citation type="submission" date="2019-04" db="EMBL/GenBank/DDBJ databases">
        <title>A reverse ecology approach based on a biological definition of microbial populations.</title>
        <authorList>
            <person name="Arevalo P."/>
            <person name="Vaninsberghe D."/>
            <person name="Elsherbini J."/>
            <person name="Gore J."/>
            <person name="Polz M."/>
        </authorList>
    </citation>
    <scope>NUCLEOTIDE SEQUENCE [LARGE SCALE GENOMIC DNA]</scope>
    <source>
        <strain evidence="1 2">10N.261.46.F4</strain>
    </source>
</reference>
<dbReference type="AlphaFoldDB" id="A0A4U1ZT05"/>
<accession>A0A4U1ZT05</accession>
<sequence>MPLETFEDKIDSLEPEEIPSILLANGFSQAWDHNIFNYQNLLQQANFGARDANIREIFTKFDTYDFEQVMRALEAAEAVCYTYGVDPAKIDEISTDQEQLKNSLIHVISQTHPLRSSRVTTEQYERAKPFIIRFDNIFTLNYDLLLYWIVNKFDIDPEGYYTDDGFRRTTWENAERQNVFFLHGGLHIYDDGISIKKHAFRGDTDISIVDQVRDNLNQGKFPLFVSEPTYEKKLARIEHNPYLNSCFKALKRLSGPLFIHGHSMAENDRHIFNQINESDVDKVFISIYGNENSEQNRETMANARRFIDTQKIQIEFYDAASAPIWA</sequence>
<dbReference type="Proteomes" id="UP000307574">
    <property type="component" value="Unassembled WGS sequence"/>
</dbReference>